<dbReference type="Proteomes" id="UP000053144">
    <property type="component" value="Chromosome 8"/>
</dbReference>
<dbReference type="AlphaFoldDB" id="A0A0L9V4E3"/>
<evidence type="ECO:0000313" key="1">
    <source>
        <dbReference type="EMBL" id="KOM49930.1"/>
    </source>
</evidence>
<accession>A0A0L9V4E3</accession>
<name>A0A0L9V4E3_PHAAN</name>
<gene>
    <name evidence="1" type="ORF">LR48_Vigan08g075700</name>
</gene>
<evidence type="ECO:0000313" key="2">
    <source>
        <dbReference type="Proteomes" id="UP000053144"/>
    </source>
</evidence>
<dbReference type="Gramene" id="KOM49930">
    <property type="protein sequence ID" value="KOM49930"/>
    <property type="gene ID" value="LR48_Vigan08g075700"/>
</dbReference>
<dbReference type="EMBL" id="CM003378">
    <property type="protein sequence ID" value="KOM49930.1"/>
    <property type="molecule type" value="Genomic_DNA"/>
</dbReference>
<reference evidence="2" key="1">
    <citation type="journal article" date="2015" name="Proc. Natl. Acad. Sci. U.S.A.">
        <title>Genome sequencing of adzuki bean (Vigna angularis) provides insight into high starch and low fat accumulation and domestication.</title>
        <authorList>
            <person name="Yang K."/>
            <person name="Tian Z."/>
            <person name="Chen C."/>
            <person name="Luo L."/>
            <person name="Zhao B."/>
            <person name="Wang Z."/>
            <person name="Yu L."/>
            <person name="Li Y."/>
            <person name="Sun Y."/>
            <person name="Li W."/>
            <person name="Chen Y."/>
            <person name="Li Y."/>
            <person name="Zhang Y."/>
            <person name="Ai D."/>
            <person name="Zhao J."/>
            <person name="Shang C."/>
            <person name="Ma Y."/>
            <person name="Wu B."/>
            <person name="Wang M."/>
            <person name="Gao L."/>
            <person name="Sun D."/>
            <person name="Zhang P."/>
            <person name="Guo F."/>
            <person name="Wang W."/>
            <person name="Li Y."/>
            <person name="Wang J."/>
            <person name="Varshney R.K."/>
            <person name="Wang J."/>
            <person name="Ling H.Q."/>
            <person name="Wan P."/>
        </authorList>
    </citation>
    <scope>NUCLEOTIDE SEQUENCE</scope>
    <source>
        <strain evidence="2">cv. Jingnong 6</strain>
    </source>
</reference>
<sequence>MEDSKISKWRTGVHRRGHVRWTWEIPLLSTVAHSSLLRSLFRHHRRISDVVSFILDRTVPDSETEGDALLEDVIEEENLVDIEVKAEP</sequence>
<proteinExistence type="predicted"/>
<organism evidence="1 2">
    <name type="scientific">Phaseolus angularis</name>
    <name type="common">Azuki bean</name>
    <name type="synonym">Vigna angularis</name>
    <dbReference type="NCBI Taxonomy" id="3914"/>
    <lineage>
        <taxon>Eukaryota</taxon>
        <taxon>Viridiplantae</taxon>
        <taxon>Streptophyta</taxon>
        <taxon>Embryophyta</taxon>
        <taxon>Tracheophyta</taxon>
        <taxon>Spermatophyta</taxon>
        <taxon>Magnoliopsida</taxon>
        <taxon>eudicotyledons</taxon>
        <taxon>Gunneridae</taxon>
        <taxon>Pentapetalae</taxon>
        <taxon>rosids</taxon>
        <taxon>fabids</taxon>
        <taxon>Fabales</taxon>
        <taxon>Fabaceae</taxon>
        <taxon>Papilionoideae</taxon>
        <taxon>50 kb inversion clade</taxon>
        <taxon>NPAAA clade</taxon>
        <taxon>indigoferoid/millettioid clade</taxon>
        <taxon>Phaseoleae</taxon>
        <taxon>Vigna</taxon>
    </lineage>
</organism>
<protein>
    <submittedName>
        <fullName evidence="1">Uncharacterized protein</fullName>
    </submittedName>
</protein>